<comment type="caution">
    <text evidence="1">The sequence shown here is derived from an EMBL/GenBank/DDBJ whole genome shotgun (WGS) entry which is preliminary data.</text>
</comment>
<sequence>MPVQSVTHLLETGEIMVMGHVEDVLTVTGQRVSRVDAVAGQEQPNPSAIHVNFEILKKGEHPVTPKILVLALSPSDVLELGILLVATAIEDKTSTEVSETKEHLSQRVVDLQQTMPFVIGYNRELNNDPKEWLDN</sequence>
<protein>
    <submittedName>
        <fullName evidence="1">Uncharacterized protein</fullName>
    </submittedName>
</protein>
<dbReference type="AlphaFoldDB" id="A0A7C3PIH0"/>
<evidence type="ECO:0000313" key="1">
    <source>
        <dbReference type="EMBL" id="HFN00676.1"/>
    </source>
</evidence>
<reference evidence="1" key="1">
    <citation type="journal article" date="2020" name="mSystems">
        <title>Genome- and Community-Level Interaction Insights into Carbon Utilization and Element Cycling Functions of Hydrothermarchaeota in Hydrothermal Sediment.</title>
        <authorList>
            <person name="Zhou Z."/>
            <person name="Liu Y."/>
            <person name="Xu W."/>
            <person name="Pan J."/>
            <person name="Luo Z.H."/>
            <person name="Li M."/>
        </authorList>
    </citation>
    <scope>NUCLEOTIDE SEQUENCE [LARGE SCALE GENOMIC DNA]</scope>
    <source>
        <strain evidence="1">SpSt-418</strain>
    </source>
</reference>
<gene>
    <name evidence="1" type="ORF">ENR64_23575</name>
</gene>
<organism evidence="1">
    <name type="scientific">Oscillatoriales cyanobacterium SpSt-418</name>
    <dbReference type="NCBI Taxonomy" id="2282169"/>
    <lineage>
        <taxon>Bacteria</taxon>
        <taxon>Bacillati</taxon>
        <taxon>Cyanobacteriota</taxon>
        <taxon>Cyanophyceae</taxon>
        <taxon>Oscillatoriophycideae</taxon>
        <taxon>Oscillatoriales</taxon>
    </lineage>
</organism>
<proteinExistence type="predicted"/>
<dbReference type="EMBL" id="DSRU01000336">
    <property type="protein sequence ID" value="HFN00676.1"/>
    <property type="molecule type" value="Genomic_DNA"/>
</dbReference>
<name>A0A7C3PIH0_9CYAN</name>
<accession>A0A7C3PIH0</accession>